<dbReference type="PANTHER" id="PTHR21631">
    <property type="entry name" value="ISOCITRATE LYASE/MALATE SYNTHASE"/>
    <property type="match status" value="1"/>
</dbReference>
<dbReference type="PROSITE" id="PS00161">
    <property type="entry name" value="ISOCITRATE_LYASE"/>
    <property type="match status" value="1"/>
</dbReference>
<reference evidence="14 15" key="1">
    <citation type="submission" date="2019-03" db="EMBL/GenBank/DDBJ databases">
        <title>Rhizobium sp. nov., an bacterium isolated from biocrust in Mu Us Desert.</title>
        <authorList>
            <person name="Lixiong L."/>
        </authorList>
    </citation>
    <scope>NUCLEOTIDE SEQUENCE [LARGE SCALE GENOMIC DNA]</scope>
    <source>
        <strain evidence="14 15">SPY-1</strain>
    </source>
</reference>
<evidence type="ECO:0000313" key="15">
    <source>
        <dbReference type="Proteomes" id="UP000295238"/>
    </source>
</evidence>
<gene>
    <name evidence="14" type="primary">aceA</name>
    <name evidence="14" type="ORF">E2F50_12410</name>
</gene>
<evidence type="ECO:0000256" key="10">
    <source>
        <dbReference type="NCBIfam" id="TIGR01346"/>
    </source>
</evidence>
<dbReference type="EMBL" id="SMTL01000003">
    <property type="protein sequence ID" value="TDK35065.1"/>
    <property type="molecule type" value="Genomic_DNA"/>
</dbReference>
<accession>A0A4R5UGM7</accession>
<evidence type="ECO:0000256" key="13">
    <source>
        <dbReference type="PIRSR" id="PIRSR001362-3"/>
    </source>
</evidence>
<dbReference type="EC" id="4.1.3.1" evidence="3 10"/>
<dbReference type="Gene3D" id="3.20.20.60">
    <property type="entry name" value="Phosphoenolpyruvate-binding domains"/>
    <property type="match status" value="1"/>
</dbReference>
<dbReference type="PANTHER" id="PTHR21631:SF3">
    <property type="entry name" value="BIFUNCTIONAL GLYOXYLATE CYCLE PROTEIN"/>
    <property type="match status" value="1"/>
</dbReference>
<evidence type="ECO:0000256" key="11">
    <source>
        <dbReference type="PIRSR" id="PIRSR001362-1"/>
    </source>
</evidence>
<evidence type="ECO:0000256" key="5">
    <source>
        <dbReference type="ARBA" id="ARBA00022435"/>
    </source>
</evidence>
<dbReference type="Proteomes" id="UP000295238">
    <property type="component" value="Unassembled WGS sequence"/>
</dbReference>
<dbReference type="NCBIfam" id="NF011645">
    <property type="entry name" value="PRK15063.1"/>
    <property type="match status" value="1"/>
</dbReference>
<comment type="caution">
    <text evidence="14">The sequence shown here is derived from an EMBL/GenBank/DDBJ whole genome shotgun (WGS) entry which is preliminary data.</text>
</comment>
<evidence type="ECO:0000256" key="8">
    <source>
        <dbReference type="ARBA" id="ARBA00023531"/>
    </source>
</evidence>
<evidence type="ECO:0000256" key="12">
    <source>
        <dbReference type="PIRSR" id="PIRSR001362-2"/>
    </source>
</evidence>
<feature type="binding site" evidence="12">
    <location>
        <position position="343"/>
    </location>
    <ligand>
        <name>substrate</name>
    </ligand>
</feature>
<dbReference type="GO" id="GO:0004451">
    <property type="term" value="F:isocitrate lyase activity"/>
    <property type="evidence" value="ECO:0007669"/>
    <property type="project" value="UniProtKB-UniRule"/>
</dbReference>
<dbReference type="GO" id="GO:0046872">
    <property type="term" value="F:metal ion binding"/>
    <property type="evidence" value="ECO:0007669"/>
    <property type="project" value="UniProtKB-KW"/>
</dbReference>
<dbReference type="FunFam" id="3.20.20.60:FF:000005">
    <property type="entry name" value="Isocitrate lyase"/>
    <property type="match status" value="1"/>
</dbReference>
<evidence type="ECO:0000313" key="14">
    <source>
        <dbReference type="EMBL" id="TDK35065.1"/>
    </source>
</evidence>
<dbReference type="PIRSF" id="PIRSF001362">
    <property type="entry name" value="Isocit_lyase"/>
    <property type="match status" value="1"/>
</dbReference>
<feature type="binding site" evidence="12">
    <location>
        <position position="222"/>
    </location>
    <ligand>
        <name>substrate</name>
    </ligand>
</feature>
<feature type="active site" description="Proton acceptor" evidence="11">
    <location>
        <position position="185"/>
    </location>
</feature>
<proteinExistence type="inferred from homology"/>
<keyword evidence="7 14" id="KW-0456">Lyase</keyword>
<organism evidence="14 15">
    <name type="scientific">Rhizobium deserti</name>
    <dbReference type="NCBI Taxonomy" id="2547961"/>
    <lineage>
        <taxon>Bacteria</taxon>
        <taxon>Pseudomonadati</taxon>
        <taxon>Pseudomonadota</taxon>
        <taxon>Alphaproteobacteria</taxon>
        <taxon>Hyphomicrobiales</taxon>
        <taxon>Rhizobiaceae</taxon>
        <taxon>Rhizobium/Agrobacterium group</taxon>
        <taxon>Rhizobium</taxon>
    </lineage>
</organism>
<feature type="binding site" evidence="13">
    <location>
        <position position="147"/>
    </location>
    <ligand>
        <name>Mg(2+)</name>
        <dbReference type="ChEBI" id="CHEBI:18420"/>
    </ligand>
</feature>
<feature type="binding site" evidence="12">
    <location>
        <begin position="84"/>
        <end position="86"/>
    </location>
    <ligand>
        <name>substrate</name>
    </ligand>
</feature>
<dbReference type="InterPro" id="IPR018523">
    <property type="entry name" value="Isocitrate_lyase_ph_CS"/>
</dbReference>
<feature type="binding site" evidence="12">
    <location>
        <begin position="309"/>
        <end position="313"/>
    </location>
    <ligand>
        <name>substrate</name>
    </ligand>
</feature>
<dbReference type="SUPFAM" id="SSF51621">
    <property type="entry name" value="Phosphoenolpyruvate/pyruvate domain"/>
    <property type="match status" value="1"/>
</dbReference>
<keyword evidence="13" id="KW-0460">Magnesium</keyword>
<evidence type="ECO:0000256" key="6">
    <source>
        <dbReference type="ARBA" id="ARBA00022532"/>
    </source>
</evidence>
<keyword evidence="13" id="KW-0479">Metal-binding</keyword>
<comment type="catalytic activity">
    <reaction evidence="8">
        <text>D-threo-isocitrate = glyoxylate + succinate</text>
        <dbReference type="Rhea" id="RHEA:13245"/>
        <dbReference type="ChEBI" id="CHEBI:15562"/>
        <dbReference type="ChEBI" id="CHEBI:30031"/>
        <dbReference type="ChEBI" id="CHEBI:36655"/>
        <dbReference type="EC" id="4.1.3.1"/>
    </reaction>
</comment>
<dbReference type="OrthoDB" id="8629576at2"/>
<dbReference type="Pfam" id="PF13714">
    <property type="entry name" value="PEP_mutase"/>
    <property type="match status" value="1"/>
</dbReference>
<feature type="binding site" evidence="12">
    <location>
        <begin position="186"/>
        <end position="187"/>
    </location>
    <ligand>
        <name>substrate</name>
    </ligand>
</feature>
<dbReference type="GO" id="GO:0006097">
    <property type="term" value="P:glyoxylate cycle"/>
    <property type="evidence" value="ECO:0007669"/>
    <property type="project" value="UniProtKB-KW"/>
</dbReference>
<dbReference type="RefSeq" id="WP_133316488.1">
    <property type="nucleotide sequence ID" value="NZ_SMTL01000003.1"/>
</dbReference>
<sequence length="429" mass="46812">MTDFYTLVLGAASGRFDGIERPYTAEDAKRLRGSIAIRYSLAEAGAARLWSLLRQDDYVNALGAMTGNQAMQQVRAGLKAIYLSGWQVAADSNTASSMYPDQSLYPANAAPELARRINRTLQRADQIETAEGKGLSVDTWFAPIVADAEAGFGGPLNAFEIMKAFIEAGVAGVHFEDQLASEKKCGHLGGKVLIPTAAHIRNLTAARLAADVMGTATLVIARTDAEAAKLLTSDIDERDQPFVDYEAGRTVEGFYRVRNGLEPCIARAVAYAPYCDLIWCETSKPDLEQARKFAEGVHKVHPGKMLAYNCSPSFNWKKNLDDATIAKFQRELGAMGYKFQFITLAGFHQLNFGMFELARGYKDRQMAAYSELQEAEFAAEINGYTATKHQREVGTGYFDAVSLAITGGLSSTTAMSESTEHAQFRPAAE</sequence>
<comment type="pathway">
    <text evidence="1">Carbohydrate metabolism; glyoxylate cycle; (S)-malate from isocitrate: step 1/2.</text>
</comment>
<comment type="cofactor">
    <cofactor evidence="13">
        <name>Mg(2+)</name>
        <dbReference type="ChEBI" id="CHEBI:18420"/>
    </cofactor>
    <text evidence="13">Can also use Mn(2+) ion.</text>
</comment>
<dbReference type="InterPro" id="IPR039556">
    <property type="entry name" value="ICL/PEPM"/>
</dbReference>
<keyword evidence="5" id="KW-0329">Glyoxylate bypass</keyword>
<protein>
    <recommendedName>
        <fullName evidence="4 10">Isocitrate lyase</fullName>
        <ecNumber evidence="3 10">4.1.3.1</ecNumber>
    </recommendedName>
</protein>
<dbReference type="CDD" id="cd00377">
    <property type="entry name" value="ICL_PEPM"/>
    <property type="match status" value="1"/>
</dbReference>
<dbReference type="InterPro" id="IPR006254">
    <property type="entry name" value="Isocitrate_lyase"/>
</dbReference>
<keyword evidence="15" id="KW-1185">Reference proteome</keyword>
<keyword evidence="6" id="KW-0816">Tricarboxylic acid cycle</keyword>
<evidence type="ECO:0000256" key="7">
    <source>
        <dbReference type="ARBA" id="ARBA00023239"/>
    </source>
</evidence>
<evidence type="ECO:0000256" key="3">
    <source>
        <dbReference type="ARBA" id="ARBA00012909"/>
    </source>
</evidence>
<evidence type="ECO:0000256" key="4">
    <source>
        <dbReference type="ARBA" id="ARBA00017446"/>
    </source>
</evidence>
<dbReference type="InterPro" id="IPR040442">
    <property type="entry name" value="Pyrv_kinase-like_dom_sf"/>
</dbReference>
<dbReference type="Pfam" id="PF00463">
    <property type="entry name" value="ICL"/>
    <property type="match status" value="1"/>
</dbReference>
<evidence type="ECO:0000256" key="9">
    <source>
        <dbReference type="ARBA" id="ARBA00053855"/>
    </source>
</evidence>
<dbReference type="AlphaFoldDB" id="A0A4R5UGM7"/>
<dbReference type="NCBIfam" id="TIGR01346">
    <property type="entry name" value="isocit_lyase"/>
    <property type="match status" value="1"/>
</dbReference>
<evidence type="ECO:0000256" key="2">
    <source>
        <dbReference type="ARBA" id="ARBA00005704"/>
    </source>
</evidence>
<comment type="function">
    <text evidence="9">Involved in the metabolic adaptation in response to environmental changes. Catalyzes the reversible formation of succinate and glyoxylate from isocitrate, a key step of the glyoxylate cycle, which operates as an anaplerotic route for replenishing the tricarboxylic acid cycle during growth on fatty acid substrates.</text>
</comment>
<evidence type="ECO:0000256" key="1">
    <source>
        <dbReference type="ARBA" id="ARBA00004793"/>
    </source>
</evidence>
<comment type="similarity">
    <text evidence="2">Belongs to the isocitrate lyase/PEP mutase superfamily. Isocitrate lyase family.</text>
</comment>
<dbReference type="InterPro" id="IPR015813">
    <property type="entry name" value="Pyrv/PenolPyrv_kinase-like_dom"/>
</dbReference>
<dbReference type="GO" id="GO:0006099">
    <property type="term" value="P:tricarboxylic acid cycle"/>
    <property type="evidence" value="ECO:0007669"/>
    <property type="project" value="UniProtKB-UniRule"/>
</dbReference>
<name>A0A4R5UGM7_9HYPH</name>